<dbReference type="CDD" id="cd16917">
    <property type="entry name" value="HATPase_UhpB-NarQ-NarX-like"/>
    <property type="match status" value="1"/>
</dbReference>
<dbReference type="PANTHER" id="PTHR24421:SF60">
    <property type="entry name" value="SENSOR HISTIDINE KINASE COMP"/>
    <property type="match status" value="1"/>
</dbReference>
<gene>
    <name evidence="5" type="ORF">HMPREF9087_2563</name>
</gene>
<feature type="transmembrane region" description="Helical" evidence="4">
    <location>
        <begin position="201"/>
        <end position="219"/>
    </location>
</feature>
<feature type="transmembrane region" description="Helical" evidence="4">
    <location>
        <begin position="176"/>
        <end position="195"/>
    </location>
</feature>
<reference evidence="5 6" key="1">
    <citation type="submission" date="2011-01" db="EMBL/GenBank/DDBJ databases">
        <authorList>
            <person name="Muzny D."/>
            <person name="Qin X."/>
            <person name="Deng J."/>
            <person name="Jiang H."/>
            <person name="Liu Y."/>
            <person name="Qu J."/>
            <person name="Song X.-Z."/>
            <person name="Zhang L."/>
            <person name="Thornton R."/>
            <person name="Coyle M."/>
            <person name="Francisco L."/>
            <person name="Jackson L."/>
            <person name="Javaid M."/>
            <person name="Korchina V."/>
            <person name="Kovar C."/>
            <person name="Mata R."/>
            <person name="Mathew T."/>
            <person name="Ngo R."/>
            <person name="Nguyen L."/>
            <person name="Nguyen N."/>
            <person name="Okwuonu G."/>
            <person name="Ongeri F."/>
            <person name="Pham C."/>
            <person name="Simmons D."/>
            <person name="Wilczek-Boney K."/>
            <person name="Hale W."/>
            <person name="Jakkamsetti A."/>
            <person name="Pham P."/>
            <person name="Ruth R."/>
            <person name="San Lucas F."/>
            <person name="Warren J."/>
            <person name="Zhang J."/>
            <person name="Zhao Z."/>
            <person name="Zhou C."/>
            <person name="Zhu D."/>
            <person name="Lee S."/>
            <person name="Bess C."/>
            <person name="Blankenburg K."/>
            <person name="Forbes L."/>
            <person name="Fu Q."/>
            <person name="Gubbala S."/>
            <person name="Hirani K."/>
            <person name="Jayaseelan J.C."/>
            <person name="Lara F."/>
            <person name="Munidasa M."/>
            <person name="Palculict T."/>
            <person name="Patil S."/>
            <person name="Pu L.-L."/>
            <person name="Saada N."/>
            <person name="Tang L."/>
            <person name="Weissenberger G."/>
            <person name="Zhu Y."/>
            <person name="Hemphill L."/>
            <person name="Shang Y."/>
            <person name="Youmans B."/>
            <person name="Ayvaz T."/>
            <person name="Ross M."/>
            <person name="Santibanez J."/>
            <person name="Aqrawi P."/>
            <person name="Gross S."/>
            <person name="Joshi V."/>
            <person name="Fowler G."/>
            <person name="Nazareth L."/>
            <person name="Reid J."/>
            <person name="Worley K."/>
            <person name="Petrosino J."/>
            <person name="Highlander S."/>
            <person name="Gibbs R."/>
        </authorList>
    </citation>
    <scope>NUCLEOTIDE SEQUENCE [LARGE SCALE GENOMIC DNA]</scope>
    <source>
        <strain evidence="5 6">ATCC 12755</strain>
    </source>
</reference>
<comment type="caution">
    <text evidence="5">The sequence shown here is derived from an EMBL/GenBank/DDBJ whole genome shotgun (WGS) entry which is preliminary data.</text>
</comment>
<feature type="transmembrane region" description="Helical" evidence="4">
    <location>
        <begin position="295"/>
        <end position="314"/>
    </location>
</feature>
<feature type="transmembrane region" description="Helical" evidence="4">
    <location>
        <begin position="384"/>
        <end position="406"/>
    </location>
</feature>
<evidence type="ECO:0000256" key="1">
    <source>
        <dbReference type="ARBA" id="ARBA00022679"/>
    </source>
</evidence>
<dbReference type="GO" id="GO:0016301">
    <property type="term" value="F:kinase activity"/>
    <property type="evidence" value="ECO:0007669"/>
    <property type="project" value="UniProtKB-KW"/>
</dbReference>
<keyword evidence="4" id="KW-1133">Transmembrane helix</keyword>
<dbReference type="InterPro" id="IPR036034">
    <property type="entry name" value="PDZ_sf"/>
</dbReference>
<evidence type="ECO:0000256" key="2">
    <source>
        <dbReference type="ARBA" id="ARBA00022777"/>
    </source>
</evidence>
<dbReference type="SUPFAM" id="SSF50156">
    <property type="entry name" value="PDZ domain-like"/>
    <property type="match status" value="1"/>
</dbReference>
<dbReference type="InterPro" id="IPR036890">
    <property type="entry name" value="HATPase_C_sf"/>
</dbReference>
<feature type="transmembrane region" description="Helical" evidence="4">
    <location>
        <begin position="320"/>
        <end position="337"/>
    </location>
</feature>
<dbReference type="GO" id="GO:0000160">
    <property type="term" value="P:phosphorelay signal transduction system"/>
    <property type="evidence" value="ECO:0007669"/>
    <property type="project" value="UniProtKB-KW"/>
</dbReference>
<dbReference type="HOGENOM" id="CLU_454852_0_0_9"/>
<dbReference type="SUPFAM" id="SSF55874">
    <property type="entry name" value="ATPase domain of HSP90 chaperone/DNA topoisomerase II/histidine kinase"/>
    <property type="match status" value="1"/>
</dbReference>
<proteinExistence type="predicted"/>
<dbReference type="Proteomes" id="UP000004835">
    <property type="component" value="Unassembled WGS sequence"/>
</dbReference>
<dbReference type="EMBL" id="AEWT01000026">
    <property type="protein sequence ID" value="EGC68574.1"/>
    <property type="molecule type" value="Genomic_DNA"/>
</dbReference>
<dbReference type="Gene3D" id="3.30.565.10">
    <property type="entry name" value="Histidine kinase-like ATPase, C-terminal domain"/>
    <property type="match status" value="1"/>
</dbReference>
<feature type="transmembrane region" description="Helical" evidence="4">
    <location>
        <begin position="260"/>
        <end position="283"/>
    </location>
</feature>
<dbReference type="PANTHER" id="PTHR24421">
    <property type="entry name" value="NITRATE/NITRITE SENSOR PROTEIN NARX-RELATED"/>
    <property type="match status" value="1"/>
</dbReference>
<organism evidence="5 6">
    <name type="scientific">Enterococcus casseliflavus ATCC 12755</name>
    <dbReference type="NCBI Taxonomy" id="888066"/>
    <lineage>
        <taxon>Bacteria</taxon>
        <taxon>Bacillati</taxon>
        <taxon>Bacillota</taxon>
        <taxon>Bacilli</taxon>
        <taxon>Lactobacillales</taxon>
        <taxon>Enterococcaceae</taxon>
        <taxon>Enterococcus</taxon>
    </lineage>
</organism>
<feature type="transmembrane region" description="Helical" evidence="4">
    <location>
        <begin position="41"/>
        <end position="59"/>
    </location>
</feature>
<evidence type="ECO:0000313" key="6">
    <source>
        <dbReference type="Proteomes" id="UP000004835"/>
    </source>
</evidence>
<evidence type="ECO:0000256" key="4">
    <source>
        <dbReference type="SAM" id="Phobius"/>
    </source>
</evidence>
<evidence type="ECO:0008006" key="7">
    <source>
        <dbReference type="Google" id="ProtNLM"/>
    </source>
</evidence>
<evidence type="ECO:0000256" key="3">
    <source>
        <dbReference type="ARBA" id="ARBA00023012"/>
    </source>
</evidence>
<feature type="transmembrane region" description="Helical" evidence="4">
    <location>
        <begin position="231"/>
        <end position="254"/>
    </location>
</feature>
<keyword evidence="3" id="KW-0902">Two-component regulatory system</keyword>
<protein>
    <recommendedName>
        <fullName evidence="7">ATPase/histidine kinase/DNA gyrase B/HSP90 domain protein</fullName>
    </recommendedName>
</protein>
<dbReference type="InterPro" id="IPR050482">
    <property type="entry name" value="Sensor_HK_TwoCompSys"/>
</dbReference>
<keyword evidence="4" id="KW-0472">Membrane</keyword>
<sequence length="619" mass="71956">MDKNAANDNHPCDKLNISFEIFHKKKEADLIKSYRWQMMHILLGSFYLILMIYFTHTIYQTTYLGIRAYQINHEWFIKRIYDGGLGADTSLQINDQLVELDGNLPKENKQLTNWLVVEQINSLTIQREQQRITYRFDSPKTFLPIFFTLLAFSGSLVLFLLFFYRKQLLSKRSRLFYLWLFVFAFIFLAAFPSSIGNTLGRVILIISLSTFPFFLNSFLKINSSYKISNIGIFPALLLLLNLAATCYAAFFQIGYVLAEYLAVGFVYSLMLLMLGEYCFSFFNKSHKKHRTATKVNLPVILFVSIAPFLYLYTFPIGWSAPYYMLVFFIFLPFIGIFHRLAIDRVLKFRYRITTRSIYLILSLFLTVIVIFISQLNAYVPNLLIILYLFLLIYTLLPLLQELFYLASRHNEPMNSLDVFLAVEKERETISSYIHDGIIQEIIHLLRQIENDRQTVPKEKIIQQLDELIYDLRELCSDIYPLLLQEIGLEKTLASLFVQIQQNHPVLIHFAYDRTIHSDSPEINNFILRSVKELLNNSILHGHATELIITNAVEDDTVVFEISDNGTFGQDSLSKGPHFGLNVIKEKLSLLSGRFVIHYSPTTIQLRIPKNIFEGANYAD</sequence>
<evidence type="ECO:0000313" key="5">
    <source>
        <dbReference type="EMBL" id="EGC68574.1"/>
    </source>
</evidence>
<keyword evidence="4" id="KW-0812">Transmembrane</keyword>
<keyword evidence="1" id="KW-0808">Transferase</keyword>
<accession>F0EMT9</accession>
<feature type="transmembrane region" description="Helical" evidence="4">
    <location>
        <begin position="357"/>
        <end position="378"/>
    </location>
</feature>
<name>F0EMT9_ENTCA</name>
<dbReference type="AlphaFoldDB" id="F0EMT9"/>
<feature type="transmembrane region" description="Helical" evidence="4">
    <location>
        <begin position="142"/>
        <end position="164"/>
    </location>
</feature>
<keyword evidence="2" id="KW-0418">Kinase</keyword>